<dbReference type="InterPro" id="IPR012347">
    <property type="entry name" value="Ferritin-like"/>
</dbReference>
<evidence type="ECO:0008006" key="3">
    <source>
        <dbReference type="Google" id="ProtNLM"/>
    </source>
</evidence>
<dbReference type="EMBL" id="DVMP01000045">
    <property type="protein sequence ID" value="HIU25270.1"/>
    <property type="molecule type" value="Genomic_DNA"/>
</dbReference>
<gene>
    <name evidence="1" type="ORF">IAC50_02070</name>
</gene>
<dbReference type="Proteomes" id="UP000824090">
    <property type="component" value="Unassembled WGS sequence"/>
</dbReference>
<dbReference type="Gene3D" id="1.20.1260.10">
    <property type="match status" value="1"/>
</dbReference>
<protein>
    <recommendedName>
        <fullName evidence="3">DUF2383 domain-containing protein</fullName>
    </recommendedName>
</protein>
<dbReference type="AlphaFoldDB" id="A0A9D1I1L0"/>
<reference evidence="1" key="1">
    <citation type="submission" date="2020-10" db="EMBL/GenBank/DDBJ databases">
        <authorList>
            <person name="Gilroy R."/>
        </authorList>
    </citation>
    <scope>NUCLEOTIDE SEQUENCE</scope>
    <source>
        <strain evidence="1">ChiHcec3-6078</strain>
    </source>
</reference>
<proteinExistence type="predicted"/>
<sequence length="144" mass="16600">MFNHDTAQLLRETDKGVKMAILSFDQLLEKVEDPAMRKIMEESRNDHKRLQNETQNLIKAYCVNKEQPPVMARVMARMETGIKLAAEDRDRAIAQITVKGCDTGKRSLHKYINMYPSADPAAADTAKKFIRLEEDLEKKMELYL</sequence>
<evidence type="ECO:0000313" key="2">
    <source>
        <dbReference type="Proteomes" id="UP000824090"/>
    </source>
</evidence>
<name>A0A9D1I1L0_9FIRM</name>
<reference evidence="1" key="2">
    <citation type="journal article" date="2021" name="PeerJ">
        <title>Extensive microbial diversity within the chicken gut microbiome revealed by metagenomics and culture.</title>
        <authorList>
            <person name="Gilroy R."/>
            <person name="Ravi A."/>
            <person name="Getino M."/>
            <person name="Pursley I."/>
            <person name="Horton D.L."/>
            <person name="Alikhan N.F."/>
            <person name="Baker D."/>
            <person name="Gharbi K."/>
            <person name="Hall N."/>
            <person name="Watson M."/>
            <person name="Adriaenssens E.M."/>
            <person name="Foster-Nyarko E."/>
            <person name="Jarju S."/>
            <person name="Secka A."/>
            <person name="Antonio M."/>
            <person name="Oren A."/>
            <person name="Chaudhuri R.R."/>
            <person name="La Ragione R."/>
            <person name="Hildebrand F."/>
            <person name="Pallen M.J."/>
        </authorList>
    </citation>
    <scope>NUCLEOTIDE SEQUENCE</scope>
    <source>
        <strain evidence="1">ChiHcec3-6078</strain>
    </source>
</reference>
<organism evidence="1 2">
    <name type="scientific">Candidatus Allocopromorpha excrementigallinarum</name>
    <dbReference type="NCBI Taxonomy" id="2840742"/>
    <lineage>
        <taxon>Bacteria</taxon>
        <taxon>Bacillati</taxon>
        <taxon>Bacillota</taxon>
        <taxon>Clostridia</taxon>
        <taxon>Eubacteriales</taxon>
        <taxon>Eubacteriaceae</taxon>
        <taxon>Eubacteriaceae incertae sedis</taxon>
        <taxon>Candidatus Allocopromorpha</taxon>
    </lineage>
</organism>
<evidence type="ECO:0000313" key="1">
    <source>
        <dbReference type="EMBL" id="HIU25270.1"/>
    </source>
</evidence>
<comment type="caution">
    <text evidence="1">The sequence shown here is derived from an EMBL/GenBank/DDBJ whole genome shotgun (WGS) entry which is preliminary data.</text>
</comment>
<accession>A0A9D1I1L0</accession>